<gene>
    <name evidence="5" type="ORF">JJB07_02510</name>
</gene>
<dbReference type="Proteomes" id="UP000602284">
    <property type="component" value="Unassembled WGS sequence"/>
</dbReference>
<keyword evidence="6" id="KW-1185">Reference proteome</keyword>
<evidence type="ECO:0000259" key="4">
    <source>
        <dbReference type="PROSITE" id="PS52004"/>
    </source>
</evidence>
<dbReference type="Pfam" id="PF00109">
    <property type="entry name" value="ketoacyl-synt"/>
    <property type="match status" value="1"/>
</dbReference>
<reference evidence="5 6" key="1">
    <citation type="submission" date="2021-01" db="EMBL/GenBank/DDBJ databases">
        <title>Tumebacillus sp. strain ITR2 16S ribosomal RNA gene Genome sequencing and assembly.</title>
        <authorList>
            <person name="Kang M."/>
        </authorList>
    </citation>
    <scope>NUCLEOTIDE SEQUENCE [LARGE SCALE GENOMIC DNA]</scope>
    <source>
        <strain evidence="5 6">ITR2</strain>
    </source>
</reference>
<dbReference type="InterPro" id="IPR018201">
    <property type="entry name" value="Ketoacyl_synth_AS"/>
</dbReference>
<protein>
    <submittedName>
        <fullName evidence="5">Beta-ketoacyl-[acyl-carrier-protein] synthase family protein</fullName>
    </submittedName>
</protein>
<organism evidence="5 6">
    <name type="scientific">Tumebacillus amylolyticus</name>
    <dbReference type="NCBI Taxonomy" id="2801339"/>
    <lineage>
        <taxon>Bacteria</taxon>
        <taxon>Bacillati</taxon>
        <taxon>Bacillota</taxon>
        <taxon>Bacilli</taxon>
        <taxon>Bacillales</taxon>
        <taxon>Alicyclobacillaceae</taxon>
        <taxon>Tumebacillus</taxon>
    </lineage>
</organism>
<dbReference type="EMBL" id="JAEQNB010000001">
    <property type="protein sequence ID" value="MBL0385510.1"/>
    <property type="molecule type" value="Genomic_DNA"/>
</dbReference>
<evidence type="ECO:0000313" key="6">
    <source>
        <dbReference type="Proteomes" id="UP000602284"/>
    </source>
</evidence>
<dbReference type="Gene3D" id="3.40.47.10">
    <property type="match status" value="1"/>
</dbReference>
<dbReference type="RefSeq" id="WP_201630826.1">
    <property type="nucleotide sequence ID" value="NZ_JAEQNB010000001.1"/>
</dbReference>
<accession>A0ABS1J5G3</accession>
<dbReference type="PROSITE" id="PS52004">
    <property type="entry name" value="KS3_2"/>
    <property type="match status" value="1"/>
</dbReference>
<dbReference type="InterPro" id="IPR014030">
    <property type="entry name" value="Ketoacyl_synth_N"/>
</dbReference>
<dbReference type="PROSITE" id="PS00606">
    <property type="entry name" value="KS3_1"/>
    <property type="match status" value="1"/>
</dbReference>
<name>A0ABS1J5G3_9BACL</name>
<comment type="similarity">
    <text evidence="1 3">Belongs to the thiolase-like superfamily. Beta-ketoacyl-ACP synthases family.</text>
</comment>
<dbReference type="SMART" id="SM00825">
    <property type="entry name" value="PKS_KS"/>
    <property type="match status" value="1"/>
</dbReference>
<comment type="caution">
    <text evidence="5">The sequence shown here is derived from an EMBL/GenBank/DDBJ whole genome shotgun (WGS) entry which is preliminary data.</text>
</comment>
<dbReference type="PANTHER" id="PTHR11712">
    <property type="entry name" value="POLYKETIDE SYNTHASE-RELATED"/>
    <property type="match status" value="1"/>
</dbReference>
<dbReference type="Pfam" id="PF02801">
    <property type="entry name" value="Ketoacyl-synt_C"/>
    <property type="match status" value="1"/>
</dbReference>
<dbReference type="NCBIfam" id="NF005589">
    <property type="entry name" value="PRK07314.1"/>
    <property type="match status" value="1"/>
</dbReference>
<dbReference type="InterPro" id="IPR016039">
    <property type="entry name" value="Thiolase-like"/>
</dbReference>
<dbReference type="InterPro" id="IPR000794">
    <property type="entry name" value="Beta-ketoacyl_synthase"/>
</dbReference>
<evidence type="ECO:0000256" key="1">
    <source>
        <dbReference type="ARBA" id="ARBA00008467"/>
    </source>
</evidence>
<dbReference type="CDD" id="cd00834">
    <property type="entry name" value="KAS_I_II"/>
    <property type="match status" value="1"/>
</dbReference>
<evidence type="ECO:0000256" key="2">
    <source>
        <dbReference type="ARBA" id="ARBA00022679"/>
    </source>
</evidence>
<evidence type="ECO:0000256" key="3">
    <source>
        <dbReference type="RuleBase" id="RU003694"/>
    </source>
</evidence>
<evidence type="ECO:0000313" key="5">
    <source>
        <dbReference type="EMBL" id="MBL0385510.1"/>
    </source>
</evidence>
<sequence length="419" mass="43788">MKSTSTRRVVVTGIGAVTPFGVGVPLFAEALRAGRSGIQTLTQLDTSLLRTKGGGEVPLFSHGAQLRSVHFASLAFQEAWNQANLQGRVDPTRLGVLLGTSRGAIREWELAHTLREKRNPTASGFLFPNGEVPELSALFSQLIPCFGSSPLGHSLAKLSGAAGPIGTISAACTSGTIAIGEAVQWIREGRCDAVITGGAEAPFTPTSFAGVCSSKAMSERWDDPSTACRPFDRTRDGYVMGEGAGVLILEAQEHARARNAPILAEILGYAQTADADHITVPTGIGLSEAISLALRESGVAPSDLDYINAHGTSTELNDRFETLAVKKALGPHADLVPLSSTKSMTGHLLGAAGAVEAIATILAMQGSFLPPTINYHVPDPNCDLDTVPNFAREARVDLAMSQSLGFGGHNAVLVMSGVL</sequence>
<dbReference type="SUPFAM" id="SSF53901">
    <property type="entry name" value="Thiolase-like"/>
    <property type="match status" value="2"/>
</dbReference>
<dbReference type="InterPro" id="IPR020841">
    <property type="entry name" value="PKS_Beta-ketoAc_synthase_dom"/>
</dbReference>
<keyword evidence="2 3" id="KW-0808">Transferase</keyword>
<dbReference type="PANTHER" id="PTHR11712:SF336">
    <property type="entry name" value="3-OXOACYL-[ACYL-CARRIER-PROTEIN] SYNTHASE, MITOCHONDRIAL"/>
    <property type="match status" value="1"/>
</dbReference>
<proteinExistence type="inferred from homology"/>
<feature type="domain" description="Ketosynthase family 3 (KS3)" evidence="4">
    <location>
        <begin position="6"/>
        <end position="417"/>
    </location>
</feature>
<dbReference type="InterPro" id="IPR014031">
    <property type="entry name" value="Ketoacyl_synth_C"/>
</dbReference>